<evidence type="ECO:0000313" key="1">
    <source>
        <dbReference type="EMBL" id="RNM30694.1"/>
    </source>
</evidence>
<evidence type="ECO:0000313" key="2">
    <source>
        <dbReference type="Proteomes" id="UP000276568"/>
    </source>
</evidence>
<proteinExistence type="predicted"/>
<organism evidence="1 2">
    <name type="scientific">Absicoccus porci</name>
    <dbReference type="NCBI Taxonomy" id="2486576"/>
    <lineage>
        <taxon>Bacteria</taxon>
        <taxon>Bacillati</taxon>
        <taxon>Bacillota</taxon>
        <taxon>Erysipelotrichia</taxon>
        <taxon>Erysipelotrichales</taxon>
        <taxon>Erysipelotrichaceae</taxon>
        <taxon>Absicoccus</taxon>
    </lineage>
</organism>
<reference evidence="1 2" key="1">
    <citation type="submission" date="2018-11" db="EMBL/GenBank/DDBJ databases">
        <title>Clostridium sp. nov., a member of the family Erysipelotrichaceae isolated from pig faeces.</title>
        <authorList>
            <person name="Chang Y.-H."/>
        </authorList>
    </citation>
    <scope>NUCLEOTIDE SEQUENCE [LARGE SCALE GENOMIC DNA]</scope>
    <source>
        <strain evidence="1 2">YH-panp20</strain>
    </source>
</reference>
<dbReference type="AlphaFoldDB" id="A0A3N0I119"/>
<keyword evidence="2" id="KW-1185">Reference proteome</keyword>
<accession>A0A3N0I119</accession>
<dbReference type="RefSeq" id="WP_128520601.1">
    <property type="nucleotide sequence ID" value="NZ_RJQC01000002.1"/>
</dbReference>
<dbReference type="Proteomes" id="UP000276568">
    <property type="component" value="Unassembled WGS sequence"/>
</dbReference>
<dbReference type="EMBL" id="RJQC01000002">
    <property type="protein sequence ID" value="RNM30694.1"/>
    <property type="molecule type" value="Genomic_DNA"/>
</dbReference>
<gene>
    <name evidence="1" type="ORF">EDX97_07900</name>
</gene>
<dbReference type="OrthoDB" id="2056845at2"/>
<comment type="caution">
    <text evidence="1">The sequence shown here is derived from an EMBL/GenBank/DDBJ whole genome shotgun (WGS) entry which is preliminary data.</text>
</comment>
<protein>
    <submittedName>
        <fullName evidence="1">Uncharacterized protein</fullName>
    </submittedName>
</protein>
<sequence length="63" mass="6974">MKIVKQLPAGEYTVIEVSEKTYFGNYAVIDGKEYPTAIAYDLPNCIGIKGSGNFVNKDVTFHD</sequence>
<name>A0A3N0I119_9FIRM</name>